<reference evidence="1" key="1">
    <citation type="submission" date="2014-09" db="EMBL/GenBank/DDBJ databases">
        <authorList>
            <person name="Magalhaes I.L.F."/>
            <person name="Oliveira U."/>
            <person name="Santos F.R."/>
            <person name="Vidigal T.H.D.A."/>
            <person name="Brescovit A.D."/>
            <person name="Santos A.J."/>
        </authorList>
    </citation>
    <scope>NUCLEOTIDE SEQUENCE</scope>
    <source>
        <tissue evidence="1">Shoot tissue taken approximately 20 cm above the soil surface</tissue>
    </source>
</reference>
<protein>
    <submittedName>
        <fullName evidence="1">Uncharacterized protein</fullName>
    </submittedName>
</protein>
<dbReference type="EMBL" id="GBRH01183559">
    <property type="protein sequence ID" value="JAE14337.1"/>
    <property type="molecule type" value="Transcribed_RNA"/>
</dbReference>
<reference evidence="1" key="2">
    <citation type="journal article" date="2015" name="Data Brief">
        <title>Shoot transcriptome of the giant reed, Arundo donax.</title>
        <authorList>
            <person name="Barrero R.A."/>
            <person name="Guerrero F.D."/>
            <person name="Moolhuijzen P."/>
            <person name="Goolsby J.A."/>
            <person name="Tidwell J."/>
            <person name="Bellgard S.E."/>
            <person name="Bellgard M.I."/>
        </authorList>
    </citation>
    <scope>NUCLEOTIDE SEQUENCE</scope>
    <source>
        <tissue evidence="1">Shoot tissue taken approximately 20 cm above the soil surface</tissue>
    </source>
</reference>
<organism evidence="1">
    <name type="scientific">Arundo donax</name>
    <name type="common">Giant reed</name>
    <name type="synonym">Donax arundinaceus</name>
    <dbReference type="NCBI Taxonomy" id="35708"/>
    <lineage>
        <taxon>Eukaryota</taxon>
        <taxon>Viridiplantae</taxon>
        <taxon>Streptophyta</taxon>
        <taxon>Embryophyta</taxon>
        <taxon>Tracheophyta</taxon>
        <taxon>Spermatophyta</taxon>
        <taxon>Magnoliopsida</taxon>
        <taxon>Liliopsida</taxon>
        <taxon>Poales</taxon>
        <taxon>Poaceae</taxon>
        <taxon>PACMAD clade</taxon>
        <taxon>Arundinoideae</taxon>
        <taxon>Arundineae</taxon>
        <taxon>Arundo</taxon>
    </lineage>
</organism>
<proteinExistence type="predicted"/>
<name>A0A0A9FPW7_ARUDO</name>
<evidence type="ECO:0000313" key="1">
    <source>
        <dbReference type="EMBL" id="JAE14337.1"/>
    </source>
</evidence>
<accession>A0A0A9FPW7</accession>
<sequence>MPRLFWLPVSNSYTTTTPTGISSDTST</sequence>
<dbReference type="AlphaFoldDB" id="A0A0A9FPW7"/>